<dbReference type="CDD" id="cd06503">
    <property type="entry name" value="ATP-synt_Fo_b"/>
    <property type="match status" value="1"/>
</dbReference>
<sequence>MRLLLFGFLFAGVCWGSEAHGVAHTDIVLRSVNFLLFVGIVWYAISTPLKRVLEDRRAKIANNLSILQEQLQAIKSEKENALKALEVAKQEASQIVSNAKQEAFLLAQKYEQQSKSVIEKLLKDQQDKKDKETLKIQQAVIDEMLDKLFASDQVNFETPTYIHLLEKAAG</sequence>
<dbReference type="Pfam" id="PF00430">
    <property type="entry name" value="ATP-synt_B"/>
    <property type="match status" value="1"/>
</dbReference>
<keyword evidence="13" id="KW-1003">Cell membrane</keyword>
<dbReference type="PANTHER" id="PTHR33445">
    <property type="entry name" value="ATP SYNTHASE SUBUNIT B', CHLOROPLASTIC"/>
    <property type="match status" value="1"/>
</dbReference>
<dbReference type="Proteomes" id="UP000007934">
    <property type="component" value="Chromosome"/>
</dbReference>
<evidence type="ECO:0000256" key="5">
    <source>
        <dbReference type="ARBA" id="ARBA00022781"/>
    </source>
</evidence>
<keyword evidence="13" id="KW-0997">Cell inner membrane</keyword>
<evidence type="ECO:0000256" key="10">
    <source>
        <dbReference type="ARBA" id="ARBA00025198"/>
    </source>
</evidence>
<dbReference type="GO" id="GO:0005886">
    <property type="term" value="C:plasma membrane"/>
    <property type="evidence" value="ECO:0007669"/>
    <property type="project" value="UniProtKB-SubCell"/>
</dbReference>
<dbReference type="OrthoDB" id="5373033at2"/>
<comment type="subunit">
    <text evidence="13">F-type ATPases have 2 components, F(1) - the catalytic core - and F(0) - the membrane proton channel. F(1) has five subunits: alpha(3), beta(3), gamma(1), delta(1), epsilon(1). F(0) has three main subunits: a(1), b(2) and c(10-14). The alpha and beta chains form an alternating ring which encloses part of the gamma chain. F(1) is attached to F(0) by a central stalk formed by the gamma and epsilon chains, while a peripheral stalk is formed by the delta and b chains.</text>
</comment>
<dbReference type="RefSeq" id="WP_013469909.1">
    <property type="nucleotide sequence ID" value="NC_014810.2"/>
</dbReference>
<keyword evidence="15" id="KW-0175">Coiled coil</keyword>
<keyword evidence="5 13" id="KW-0375">Hydrogen ion transport</keyword>
<evidence type="ECO:0000256" key="11">
    <source>
        <dbReference type="ARBA" id="ARBA00025614"/>
    </source>
</evidence>
<evidence type="ECO:0000256" key="9">
    <source>
        <dbReference type="ARBA" id="ARBA00023310"/>
    </source>
</evidence>
<accession>E7AAM6</accession>
<evidence type="ECO:0000256" key="13">
    <source>
        <dbReference type="HAMAP-Rule" id="MF_01398"/>
    </source>
</evidence>
<evidence type="ECO:0000256" key="2">
    <source>
        <dbReference type="ARBA" id="ARBA00022448"/>
    </source>
</evidence>
<gene>
    <name evidence="13 16" type="primary">atpF</name>
    <name evidence="16" type="ordered locus">Hfelis_14620</name>
</gene>
<dbReference type="GO" id="GO:0012505">
    <property type="term" value="C:endomembrane system"/>
    <property type="evidence" value="ECO:0007669"/>
    <property type="project" value="UniProtKB-SubCell"/>
</dbReference>
<dbReference type="GO" id="GO:0016787">
    <property type="term" value="F:hydrolase activity"/>
    <property type="evidence" value="ECO:0007669"/>
    <property type="project" value="UniProtKB-KW"/>
</dbReference>
<dbReference type="PANTHER" id="PTHR33445:SF2">
    <property type="entry name" value="ATP SYNTHASE SUBUNIT B', CHLOROPLASTIC"/>
    <property type="match status" value="1"/>
</dbReference>
<dbReference type="Gene3D" id="1.20.5.2950">
    <property type="match status" value="1"/>
</dbReference>
<keyword evidence="2 13" id="KW-0813">Transport</keyword>
<evidence type="ECO:0000256" key="3">
    <source>
        <dbReference type="ARBA" id="ARBA00022547"/>
    </source>
</evidence>
<evidence type="ECO:0000256" key="8">
    <source>
        <dbReference type="ARBA" id="ARBA00023136"/>
    </source>
</evidence>
<dbReference type="HAMAP" id="MF_01398">
    <property type="entry name" value="ATP_synth_b_bprime"/>
    <property type="match status" value="1"/>
</dbReference>
<dbReference type="InterPro" id="IPR002146">
    <property type="entry name" value="ATP_synth_b/b'su_bac/chlpt"/>
</dbReference>
<keyword evidence="7 13" id="KW-0406">Ion transport</keyword>
<keyword evidence="8 13" id="KW-0472">Membrane</keyword>
<dbReference type="EMBL" id="FQ670179">
    <property type="protein sequence ID" value="CBY83546.1"/>
    <property type="molecule type" value="Genomic_DNA"/>
</dbReference>
<protein>
    <recommendedName>
        <fullName evidence="13">ATP synthase subunit b</fullName>
    </recommendedName>
    <alternativeName>
        <fullName evidence="13">ATP synthase F(0) sector subunit b</fullName>
    </alternativeName>
    <alternativeName>
        <fullName evidence="13">ATPase subunit I</fullName>
    </alternativeName>
    <alternativeName>
        <fullName evidence="13">F-type ATPase subunit b</fullName>
        <shortName evidence="13">F-ATPase subunit b</shortName>
    </alternativeName>
</protein>
<dbReference type="STRING" id="936155.HFELIS_14620"/>
<evidence type="ECO:0000256" key="6">
    <source>
        <dbReference type="ARBA" id="ARBA00022989"/>
    </source>
</evidence>
<keyword evidence="4 13" id="KW-0812">Transmembrane</keyword>
<keyword evidence="3 13" id="KW-0138">CF(0)</keyword>
<dbReference type="GO" id="GO:0046961">
    <property type="term" value="F:proton-transporting ATPase activity, rotational mechanism"/>
    <property type="evidence" value="ECO:0007669"/>
    <property type="project" value="TreeGrafter"/>
</dbReference>
<evidence type="ECO:0000256" key="7">
    <source>
        <dbReference type="ARBA" id="ARBA00023065"/>
    </source>
</evidence>
<feature type="coiled-coil region" evidence="15">
    <location>
        <begin position="50"/>
        <end position="102"/>
    </location>
</feature>
<dbReference type="GO" id="GO:0046933">
    <property type="term" value="F:proton-transporting ATP synthase activity, rotational mechanism"/>
    <property type="evidence" value="ECO:0007669"/>
    <property type="project" value="UniProtKB-UniRule"/>
</dbReference>
<keyword evidence="9 13" id="KW-0066">ATP synthesis</keyword>
<comment type="similarity">
    <text evidence="1 13 14">Belongs to the ATPase B chain family.</text>
</comment>
<evidence type="ECO:0000256" key="14">
    <source>
        <dbReference type="RuleBase" id="RU003848"/>
    </source>
</evidence>
<dbReference type="GO" id="GO:0045259">
    <property type="term" value="C:proton-transporting ATP synthase complex"/>
    <property type="evidence" value="ECO:0007669"/>
    <property type="project" value="UniProtKB-KW"/>
</dbReference>
<evidence type="ECO:0000256" key="1">
    <source>
        <dbReference type="ARBA" id="ARBA00005513"/>
    </source>
</evidence>
<reference evidence="16 17" key="1">
    <citation type="journal article" date="2011" name="Genome Biol. Evol.">
        <title>Comparative whole genome sequence analysis of the carcinogenic bacterial model pathogen Helicobacter felis.</title>
        <authorList>
            <person name="Arnold I.C."/>
            <person name="Zigova Z."/>
            <person name="Holden M."/>
            <person name="Lawley T.D."/>
            <person name="Rad R."/>
            <person name="Dougan G."/>
            <person name="Falkow S."/>
            <person name="Bentley S.D."/>
            <person name="Muller A."/>
        </authorList>
    </citation>
    <scope>NUCLEOTIDE SEQUENCE [LARGE SCALE GENOMIC DNA]</scope>
    <source>
        <strain evidence="17">ATCC 49179 / CCUG 28539 / NCTC 12436 / CS1</strain>
    </source>
</reference>
<proteinExistence type="inferred from homology"/>
<dbReference type="AlphaFoldDB" id="E7AAM6"/>
<dbReference type="KEGG" id="hfe:HFELIS_14620"/>
<evidence type="ECO:0000256" key="12">
    <source>
        <dbReference type="ARBA" id="ARBA00037847"/>
    </source>
</evidence>
<keyword evidence="17" id="KW-1185">Reference proteome</keyword>
<dbReference type="eggNOG" id="COG0711">
    <property type="taxonomic scope" value="Bacteria"/>
</dbReference>
<keyword evidence="6 13" id="KW-1133">Transmembrane helix</keyword>
<comment type="subcellular location">
    <subcellularLocation>
        <location evidence="13">Cell inner membrane</location>
        <topology evidence="13">Single-pass membrane protein</topology>
    </subcellularLocation>
    <subcellularLocation>
        <location evidence="12">Endomembrane system</location>
        <topology evidence="12">Single-pass membrane protein</topology>
    </subcellularLocation>
</comment>
<dbReference type="GeneID" id="36134520"/>
<comment type="function">
    <text evidence="10 13">F(1)F(0) ATP synthase produces ATP from ADP in the presence of a proton or sodium gradient. F-type ATPases consist of two structural domains, F(1) containing the extramembraneous catalytic core and F(0) containing the membrane proton channel, linked together by a central stalk and a peripheral stalk. During catalysis, ATP synthesis in the catalytic domain of F(1) is coupled via a rotary mechanism of the central stalk subunits to proton translocation.</text>
</comment>
<evidence type="ECO:0000256" key="4">
    <source>
        <dbReference type="ARBA" id="ARBA00022692"/>
    </source>
</evidence>
<comment type="function">
    <text evidence="11">Component of the F(0) channel, it forms part of the peripheral stalk, linking F(1) to F(0). The b'-subunit is a diverged and duplicated form of b found in plants and photosynthetic bacteria.</text>
</comment>
<evidence type="ECO:0000313" key="17">
    <source>
        <dbReference type="Proteomes" id="UP000007934"/>
    </source>
</evidence>
<organism evidence="16 17">
    <name type="scientific">Helicobacter felis (strain ATCC 49179 / CCUG 28539 / NCTC 12436 / CS1)</name>
    <dbReference type="NCBI Taxonomy" id="936155"/>
    <lineage>
        <taxon>Bacteria</taxon>
        <taxon>Pseudomonadati</taxon>
        <taxon>Campylobacterota</taxon>
        <taxon>Epsilonproteobacteria</taxon>
        <taxon>Campylobacterales</taxon>
        <taxon>Helicobacteraceae</taxon>
        <taxon>Helicobacter</taxon>
    </lineage>
</organism>
<name>E7AAM6_HELFC</name>
<dbReference type="InterPro" id="IPR050059">
    <property type="entry name" value="ATP_synthase_B_chain"/>
</dbReference>
<evidence type="ECO:0000256" key="15">
    <source>
        <dbReference type="SAM" id="Coils"/>
    </source>
</evidence>
<dbReference type="HOGENOM" id="CLU_129781_1_0_7"/>
<evidence type="ECO:0000313" key="16">
    <source>
        <dbReference type="EMBL" id="CBY83546.1"/>
    </source>
</evidence>
<keyword evidence="16" id="KW-0378">Hydrolase</keyword>